<dbReference type="InterPro" id="IPR053137">
    <property type="entry name" value="NLR-like"/>
</dbReference>
<sequence length="393" mass="43016">MGSSRPESRGEFEVAIVCALPLEYDAVTLLIDEFWDENGDIYGRAIGDNNTYTTGRVGNHNVVVALLPGMGKLHAAFAVAGLRSSYTNINLALVTGICGGVPRAGTINEILLGDVIISETIVQYDFGRQYPSGFTTKLNVQDSFGRSNADMRGLLAVLRTEMGFQRLQQRASFFLQTIHSKAAMMGRPSHYSYPGTHADRLFDPGYVHKHYGPSECACSRWVDLTDPVCEDAATSPYAATGCSTDQLLPRRRLRMRQALEGQSIGTNVQEPLILLGPVASGDNVMKSATDRDPIAEAHKVIAFEMEGPGAWDKLPSLVIKGVCDYADSHKDNCWQMFAAATAAATVRAVLERYIQTDRVARMGQVGRSPQERSQQVLMIPLTSIGRRRLCKPL</sequence>
<dbReference type="EMBL" id="JAGMUU010000011">
    <property type="protein sequence ID" value="KAH7142800.1"/>
    <property type="molecule type" value="Genomic_DNA"/>
</dbReference>
<gene>
    <name evidence="2" type="ORF">B0J13DRAFT_50913</name>
</gene>
<dbReference type="GO" id="GO:0003824">
    <property type="term" value="F:catalytic activity"/>
    <property type="evidence" value="ECO:0007669"/>
    <property type="project" value="InterPro"/>
</dbReference>
<dbReference type="PANTHER" id="PTHR46082">
    <property type="entry name" value="ATP/GTP-BINDING PROTEIN-RELATED"/>
    <property type="match status" value="1"/>
</dbReference>
<dbReference type="InterPro" id="IPR000845">
    <property type="entry name" value="Nucleoside_phosphorylase_d"/>
</dbReference>
<dbReference type="SUPFAM" id="SSF53167">
    <property type="entry name" value="Purine and uridine phosphorylases"/>
    <property type="match status" value="1"/>
</dbReference>
<reference evidence="2" key="1">
    <citation type="journal article" date="2021" name="Nat. Commun.">
        <title>Genetic determinants of endophytism in the Arabidopsis root mycobiome.</title>
        <authorList>
            <person name="Mesny F."/>
            <person name="Miyauchi S."/>
            <person name="Thiergart T."/>
            <person name="Pickel B."/>
            <person name="Atanasova L."/>
            <person name="Karlsson M."/>
            <person name="Huettel B."/>
            <person name="Barry K.W."/>
            <person name="Haridas S."/>
            <person name="Chen C."/>
            <person name="Bauer D."/>
            <person name="Andreopoulos W."/>
            <person name="Pangilinan J."/>
            <person name="LaButti K."/>
            <person name="Riley R."/>
            <person name="Lipzen A."/>
            <person name="Clum A."/>
            <person name="Drula E."/>
            <person name="Henrissat B."/>
            <person name="Kohler A."/>
            <person name="Grigoriev I.V."/>
            <person name="Martin F.M."/>
            <person name="Hacquard S."/>
        </authorList>
    </citation>
    <scope>NUCLEOTIDE SEQUENCE</scope>
    <source>
        <strain evidence="2">MPI-CAGE-AT-0021</strain>
    </source>
</reference>
<evidence type="ECO:0000259" key="1">
    <source>
        <dbReference type="Pfam" id="PF01048"/>
    </source>
</evidence>
<dbReference type="InterPro" id="IPR035994">
    <property type="entry name" value="Nucleoside_phosphorylase_sf"/>
</dbReference>
<comment type="caution">
    <text evidence="2">The sequence shown here is derived from an EMBL/GenBank/DDBJ whole genome shotgun (WGS) entry which is preliminary data.</text>
</comment>
<accession>A0A9P9EST0</accession>
<proteinExistence type="predicted"/>
<protein>
    <submittedName>
        <fullName evidence="2">Nucleoside phosphorylase domain-containing protein</fullName>
    </submittedName>
</protein>
<organism evidence="2 3">
    <name type="scientific">Dactylonectria estremocensis</name>
    <dbReference type="NCBI Taxonomy" id="1079267"/>
    <lineage>
        <taxon>Eukaryota</taxon>
        <taxon>Fungi</taxon>
        <taxon>Dikarya</taxon>
        <taxon>Ascomycota</taxon>
        <taxon>Pezizomycotina</taxon>
        <taxon>Sordariomycetes</taxon>
        <taxon>Hypocreomycetidae</taxon>
        <taxon>Hypocreales</taxon>
        <taxon>Nectriaceae</taxon>
        <taxon>Dactylonectria</taxon>
    </lineage>
</organism>
<dbReference type="Pfam" id="PF01048">
    <property type="entry name" value="PNP_UDP_1"/>
    <property type="match status" value="1"/>
</dbReference>
<dbReference type="Gene3D" id="3.40.50.1580">
    <property type="entry name" value="Nucleoside phosphorylase domain"/>
    <property type="match status" value="1"/>
</dbReference>
<name>A0A9P9EST0_9HYPO</name>
<dbReference type="AlphaFoldDB" id="A0A9P9EST0"/>
<dbReference type="Proteomes" id="UP000717696">
    <property type="component" value="Unassembled WGS sequence"/>
</dbReference>
<dbReference type="GO" id="GO:0009116">
    <property type="term" value="P:nucleoside metabolic process"/>
    <property type="evidence" value="ECO:0007669"/>
    <property type="project" value="InterPro"/>
</dbReference>
<dbReference type="PANTHER" id="PTHR46082:SF6">
    <property type="entry name" value="AAA+ ATPASE DOMAIN-CONTAINING PROTEIN-RELATED"/>
    <property type="match status" value="1"/>
</dbReference>
<evidence type="ECO:0000313" key="3">
    <source>
        <dbReference type="Proteomes" id="UP000717696"/>
    </source>
</evidence>
<keyword evidence="3" id="KW-1185">Reference proteome</keyword>
<feature type="domain" description="Nucleoside phosphorylase" evidence="1">
    <location>
        <begin position="14"/>
        <end position="130"/>
    </location>
</feature>
<evidence type="ECO:0000313" key="2">
    <source>
        <dbReference type="EMBL" id="KAH7142800.1"/>
    </source>
</evidence>
<dbReference type="OrthoDB" id="1577640at2759"/>